<protein>
    <submittedName>
        <fullName evidence="1">Glycosyl transferase</fullName>
    </submittedName>
</protein>
<dbReference type="EMBL" id="JAGFNK010000546">
    <property type="protein sequence ID" value="KAI9448921.1"/>
    <property type="molecule type" value="Genomic_DNA"/>
</dbReference>
<dbReference type="Proteomes" id="UP001207468">
    <property type="component" value="Unassembled WGS sequence"/>
</dbReference>
<comment type="caution">
    <text evidence="1">The sequence shown here is derived from an EMBL/GenBank/DDBJ whole genome shotgun (WGS) entry which is preliminary data.</text>
</comment>
<proteinExistence type="predicted"/>
<name>A0ACC0TUQ1_9AGAM</name>
<evidence type="ECO:0000313" key="2">
    <source>
        <dbReference type="Proteomes" id="UP001207468"/>
    </source>
</evidence>
<keyword evidence="2" id="KW-1185">Reference proteome</keyword>
<organism evidence="1 2">
    <name type="scientific">Russula earlei</name>
    <dbReference type="NCBI Taxonomy" id="71964"/>
    <lineage>
        <taxon>Eukaryota</taxon>
        <taxon>Fungi</taxon>
        <taxon>Dikarya</taxon>
        <taxon>Basidiomycota</taxon>
        <taxon>Agaricomycotina</taxon>
        <taxon>Agaricomycetes</taxon>
        <taxon>Russulales</taxon>
        <taxon>Russulaceae</taxon>
        <taxon>Russula</taxon>
    </lineage>
</organism>
<reference evidence="1" key="1">
    <citation type="submission" date="2021-03" db="EMBL/GenBank/DDBJ databases">
        <title>Evolutionary priming and transition to the ectomycorrhizal habit in an iconic lineage of mushroom-forming fungi: is preadaptation a requirement?</title>
        <authorList>
            <consortium name="DOE Joint Genome Institute"/>
            <person name="Looney B.P."/>
            <person name="Miyauchi S."/>
            <person name="Morin E."/>
            <person name="Drula E."/>
            <person name="Courty P.E."/>
            <person name="Chicoki N."/>
            <person name="Fauchery L."/>
            <person name="Kohler A."/>
            <person name="Kuo A."/>
            <person name="LaButti K."/>
            <person name="Pangilinan J."/>
            <person name="Lipzen A."/>
            <person name="Riley R."/>
            <person name="Andreopoulos W."/>
            <person name="He G."/>
            <person name="Johnson J."/>
            <person name="Barry K.W."/>
            <person name="Grigoriev I.V."/>
            <person name="Nagy L."/>
            <person name="Hibbett D."/>
            <person name="Henrissat B."/>
            <person name="Matheny P.B."/>
            <person name="Labbe J."/>
            <person name="Martin A.F."/>
        </authorList>
    </citation>
    <scope>NUCLEOTIDE SEQUENCE</scope>
    <source>
        <strain evidence="1">BPL698</strain>
    </source>
</reference>
<accession>A0ACC0TUQ1</accession>
<gene>
    <name evidence="1" type="ORF">F5148DRAFT_1291936</name>
</gene>
<keyword evidence="1" id="KW-0808">Transferase</keyword>
<sequence>MPDLSPTTFKPVLLKLIKSPQDFGTTDIELALDHVITPGAALPEQVGAFLTGLAVARVELRKEIVIAATAFIYSRSIPAIVFDADEDFIVDIVGTGGDGHNTFNVSTTAAIVAAGAGARVIKHGNRASTSSSGSADLLQGLGCVFVPPRAIAPLPIPSIPFAFIPAWHYHPALATLAPARRALPFRTLFNVIGPLLNPTRPRGMVLGVAEPALGPPFIAALKAAGVKRAYVVCGAEGLDEISCAGDTHLWELLDDGSVRKGTLCPADFGLPAHPLGDVRGGTPAENAAVFKTLLTSGDDVPLHLTPILDFVLMNAAALLVVAGRADSLKDAARLAREATSSGKAWHALEAFRESSWRASADAR</sequence>
<evidence type="ECO:0000313" key="1">
    <source>
        <dbReference type="EMBL" id="KAI9448921.1"/>
    </source>
</evidence>